<dbReference type="PIRSF" id="PIRSF006156">
    <property type="entry name" value="YafQ"/>
    <property type="match status" value="1"/>
</dbReference>
<dbReference type="InterPro" id="IPR004386">
    <property type="entry name" value="Toxin_YafQ-like"/>
</dbReference>
<dbReference type="Pfam" id="PF15738">
    <property type="entry name" value="YafQ_toxin"/>
    <property type="match status" value="1"/>
</dbReference>
<dbReference type="RefSeq" id="WP_054646044.1">
    <property type="nucleotide sequence ID" value="NZ_FUXS01000002.1"/>
</dbReference>
<dbReference type="GO" id="GO:0004521">
    <property type="term" value="F:RNA endonuclease activity"/>
    <property type="evidence" value="ECO:0007669"/>
    <property type="project" value="TreeGrafter"/>
</dbReference>
<dbReference type="NCBIfam" id="TIGR02385">
    <property type="entry name" value="RelE_StbE"/>
    <property type="match status" value="1"/>
</dbReference>
<dbReference type="STRING" id="53444.AYR59_02590"/>
<protein>
    <submittedName>
        <fullName evidence="2">Uncharacterized protein</fullName>
    </submittedName>
</protein>
<proteinExistence type="predicted"/>
<comment type="caution">
    <text evidence="2">The sequence shown here is derived from an EMBL/GenBank/DDBJ whole genome shotgun (WGS) entry which is preliminary data.</text>
</comment>
<dbReference type="GO" id="GO:0006415">
    <property type="term" value="P:translational termination"/>
    <property type="evidence" value="ECO:0007669"/>
    <property type="project" value="TreeGrafter"/>
</dbReference>
<dbReference type="EMBL" id="JQBT01000033">
    <property type="protein sequence ID" value="KRN78835.1"/>
    <property type="molecule type" value="Genomic_DNA"/>
</dbReference>
<dbReference type="Gene3D" id="3.30.2310.20">
    <property type="entry name" value="RelE-like"/>
    <property type="match status" value="1"/>
</dbReference>
<dbReference type="InterPro" id="IPR035093">
    <property type="entry name" value="RelE/ParE_toxin_dom_sf"/>
</dbReference>
<dbReference type="GO" id="GO:0006402">
    <property type="term" value="P:mRNA catabolic process"/>
    <property type="evidence" value="ECO:0007669"/>
    <property type="project" value="TreeGrafter"/>
</dbReference>
<evidence type="ECO:0000256" key="1">
    <source>
        <dbReference type="ARBA" id="ARBA00022649"/>
    </source>
</evidence>
<name>A0A0R2JNU6_9LACO</name>
<sequence>MKVKVTKQFERDLKKIKRKHFDMEKFQIAITAITKQDNNKLKQLKAHKLSGNLKEYYELHIQSDWLLLYKVENHNLILILTRIEVQNGFC</sequence>
<organism evidence="2 3">
    <name type="scientific">Fructilactobacillus lindneri DSM 20690 = JCM 11027</name>
    <dbReference type="NCBI Taxonomy" id="1122148"/>
    <lineage>
        <taxon>Bacteria</taxon>
        <taxon>Bacillati</taxon>
        <taxon>Bacillota</taxon>
        <taxon>Bacilli</taxon>
        <taxon>Lactobacillales</taxon>
        <taxon>Lactobacillaceae</taxon>
        <taxon>Fructilactobacillus</taxon>
    </lineage>
</organism>
<evidence type="ECO:0000313" key="3">
    <source>
        <dbReference type="Proteomes" id="UP000051565"/>
    </source>
</evidence>
<evidence type="ECO:0000313" key="2">
    <source>
        <dbReference type="EMBL" id="KRN78835.1"/>
    </source>
</evidence>
<dbReference type="PANTHER" id="PTHR40588:SF1">
    <property type="entry name" value="MRNA INTERFERASE TOXIN YAFQ"/>
    <property type="match status" value="1"/>
</dbReference>
<keyword evidence="1" id="KW-1277">Toxin-antitoxin system</keyword>
<keyword evidence="3" id="KW-1185">Reference proteome</keyword>
<dbReference type="PANTHER" id="PTHR40588">
    <property type="entry name" value="MRNA INTERFERASE TOXIN YAFQ"/>
    <property type="match status" value="1"/>
</dbReference>
<gene>
    <name evidence="2" type="ORF">IV52_GL001115</name>
</gene>
<dbReference type="OrthoDB" id="7030467at2"/>
<dbReference type="PATRIC" id="fig|1122148.6.peg.1141"/>
<dbReference type="InterPro" id="IPR007712">
    <property type="entry name" value="RelE/ParE_toxin"/>
</dbReference>
<reference evidence="2 3" key="1">
    <citation type="journal article" date="2015" name="Genome Announc.">
        <title>Expanding the biotechnology potential of lactobacilli through comparative genomics of 213 strains and associated genera.</title>
        <authorList>
            <person name="Sun Z."/>
            <person name="Harris H.M."/>
            <person name="McCann A."/>
            <person name="Guo C."/>
            <person name="Argimon S."/>
            <person name="Zhang W."/>
            <person name="Yang X."/>
            <person name="Jeffery I.B."/>
            <person name="Cooney J.C."/>
            <person name="Kagawa T.F."/>
            <person name="Liu W."/>
            <person name="Song Y."/>
            <person name="Salvetti E."/>
            <person name="Wrobel A."/>
            <person name="Rasinkangas P."/>
            <person name="Parkhill J."/>
            <person name="Rea M.C."/>
            <person name="O'Sullivan O."/>
            <person name="Ritari J."/>
            <person name="Douillard F.P."/>
            <person name="Paul Ross R."/>
            <person name="Yang R."/>
            <person name="Briner A.E."/>
            <person name="Felis G.E."/>
            <person name="de Vos W.M."/>
            <person name="Barrangou R."/>
            <person name="Klaenhammer T.R."/>
            <person name="Caufield P.W."/>
            <person name="Cui Y."/>
            <person name="Zhang H."/>
            <person name="O'Toole P.W."/>
        </authorList>
    </citation>
    <scope>NUCLEOTIDE SEQUENCE [LARGE SCALE GENOMIC DNA]</scope>
    <source>
        <strain evidence="2 3">DSM 20690</strain>
    </source>
</reference>
<dbReference type="GeneID" id="61249762"/>
<dbReference type="SUPFAM" id="SSF143011">
    <property type="entry name" value="RelE-like"/>
    <property type="match status" value="1"/>
</dbReference>
<dbReference type="Proteomes" id="UP000051565">
    <property type="component" value="Unassembled WGS sequence"/>
</dbReference>
<dbReference type="AlphaFoldDB" id="A0A0R2JNU6"/>
<accession>A0A0R2JNU6</accession>